<keyword evidence="3" id="KW-1185">Reference proteome</keyword>
<proteinExistence type="predicted"/>
<reference evidence="2 3" key="1">
    <citation type="submission" date="2019-10" db="EMBL/GenBank/DDBJ databases">
        <title>Two novel species isolated from a subtropical stream in China.</title>
        <authorList>
            <person name="Lu H."/>
        </authorList>
    </citation>
    <scope>NUCLEOTIDE SEQUENCE [LARGE SCALE GENOMIC DNA]</scope>
    <source>
        <strain evidence="2 3">FT29W</strain>
    </source>
</reference>
<gene>
    <name evidence="2" type="ORF">GEV02_12840</name>
</gene>
<sequence>MKRNLLLALALAGCASAPPAPQVIDVPVYVSCVKSETVRPDYEFGKLGLDAADGEKVLALARDWPRARKYEDQLEAVIAGCR</sequence>
<protein>
    <recommendedName>
        <fullName evidence="4">Lipoprotein</fullName>
    </recommendedName>
</protein>
<dbReference type="EMBL" id="WHUG01000004">
    <property type="protein sequence ID" value="MQA39044.1"/>
    <property type="molecule type" value="Genomic_DNA"/>
</dbReference>
<evidence type="ECO:0000313" key="3">
    <source>
        <dbReference type="Proteomes" id="UP000440498"/>
    </source>
</evidence>
<accession>A0A6A7N1T9</accession>
<dbReference type="RefSeq" id="WP_152838341.1">
    <property type="nucleotide sequence ID" value="NZ_WHUG01000004.1"/>
</dbReference>
<keyword evidence="1" id="KW-0732">Signal</keyword>
<organism evidence="2 3">
    <name type="scientific">Rugamonas aquatica</name>
    <dbReference type="NCBI Taxonomy" id="2743357"/>
    <lineage>
        <taxon>Bacteria</taxon>
        <taxon>Pseudomonadati</taxon>
        <taxon>Pseudomonadota</taxon>
        <taxon>Betaproteobacteria</taxon>
        <taxon>Burkholderiales</taxon>
        <taxon>Oxalobacteraceae</taxon>
        <taxon>Telluria group</taxon>
        <taxon>Rugamonas</taxon>
    </lineage>
</organism>
<evidence type="ECO:0000313" key="2">
    <source>
        <dbReference type="EMBL" id="MQA39044.1"/>
    </source>
</evidence>
<dbReference type="Proteomes" id="UP000440498">
    <property type="component" value="Unassembled WGS sequence"/>
</dbReference>
<dbReference type="AlphaFoldDB" id="A0A6A7N1T9"/>
<feature type="signal peptide" evidence="1">
    <location>
        <begin position="1"/>
        <end position="17"/>
    </location>
</feature>
<evidence type="ECO:0008006" key="4">
    <source>
        <dbReference type="Google" id="ProtNLM"/>
    </source>
</evidence>
<evidence type="ECO:0000256" key="1">
    <source>
        <dbReference type="SAM" id="SignalP"/>
    </source>
</evidence>
<name>A0A6A7N1T9_9BURK</name>
<feature type="chain" id="PRO_5025551447" description="Lipoprotein" evidence="1">
    <location>
        <begin position="18"/>
        <end position="82"/>
    </location>
</feature>
<comment type="caution">
    <text evidence="2">The sequence shown here is derived from an EMBL/GenBank/DDBJ whole genome shotgun (WGS) entry which is preliminary data.</text>
</comment>